<proteinExistence type="predicted"/>
<accession>A0A031FRI1</accession>
<evidence type="ECO:0000313" key="1">
    <source>
        <dbReference type="EMBL" id="EZP26801.1"/>
    </source>
</evidence>
<dbReference type="EMBL" id="JFYO01000006">
    <property type="protein sequence ID" value="EZP26801.1"/>
    <property type="molecule type" value="Genomic_DNA"/>
</dbReference>
<evidence type="ECO:0008006" key="3">
    <source>
        <dbReference type="Google" id="ProtNLM"/>
    </source>
</evidence>
<comment type="caution">
    <text evidence="1">The sequence shown here is derived from an EMBL/GenBank/DDBJ whole genome shotgun (WGS) entry which is preliminary data.</text>
</comment>
<name>A0A031FRI1_9MICO</name>
<evidence type="ECO:0000313" key="2">
    <source>
        <dbReference type="Proteomes" id="UP000024001"/>
    </source>
</evidence>
<sequence>MSDWWRRNRGALLAIVILVPLMVGIAGGWEFWNRVQGRPTFPVAAAAGSSLDFGGITFGPATAEVTSIPDAQLPPNTKIIAVSVRVDRHDATTSCSIPVLRELTGKGRVWEADAQIVPWNWRLNALCPAQSTRNLFPGGAFSIDVPFIVPDDVDGELGVEFTIPNQLPRYARLVVVP</sequence>
<organism evidence="1 2">
    <name type="scientific">Microbacterium oleivorans</name>
    <dbReference type="NCBI Taxonomy" id="273677"/>
    <lineage>
        <taxon>Bacteria</taxon>
        <taxon>Bacillati</taxon>
        <taxon>Actinomycetota</taxon>
        <taxon>Actinomycetes</taxon>
        <taxon>Micrococcales</taxon>
        <taxon>Microbacteriaceae</taxon>
        <taxon>Microbacterium</taxon>
    </lineage>
</organism>
<protein>
    <recommendedName>
        <fullName evidence="3">DUF4352 domain-containing protein</fullName>
    </recommendedName>
</protein>
<dbReference type="Proteomes" id="UP000024001">
    <property type="component" value="Unassembled WGS sequence"/>
</dbReference>
<gene>
    <name evidence="1" type="ORF">BW34_02002</name>
</gene>
<reference evidence="1 2" key="1">
    <citation type="submission" date="2014-03" db="EMBL/GenBank/DDBJ databases">
        <title>Draft Genome Sequences of 13 Willow Endophytes.</title>
        <authorList>
            <person name="Gan H.Y."/>
            <person name="Gan H.M."/>
            <person name="Savka M.A."/>
            <person name="Hudson A.O."/>
        </authorList>
    </citation>
    <scope>NUCLEOTIDE SEQUENCE [LARGE SCALE GENOMIC DNA]</scope>
    <source>
        <strain evidence="1 2">RIT293</strain>
    </source>
</reference>
<dbReference type="AlphaFoldDB" id="A0A031FRI1"/>
<keyword evidence="2" id="KW-1185">Reference proteome</keyword>